<dbReference type="Proteomes" id="UP000003174">
    <property type="component" value="Unassembled WGS sequence"/>
</dbReference>
<protein>
    <submittedName>
        <fullName evidence="1">Uncharacterized protein</fullName>
    </submittedName>
</protein>
<accession>C0EZM1</accession>
<gene>
    <name evidence="1" type="ORF">EUBHAL_02883</name>
</gene>
<evidence type="ECO:0000313" key="1">
    <source>
        <dbReference type="EMBL" id="EEG35295.1"/>
    </source>
</evidence>
<dbReference type="AlphaFoldDB" id="C0EZM1"/>
<reference evidence="1 2" key="1">
    <citation type="submission" date="2009-01" db="EMBL/GenBank/DDBJ databases">
        <authorList>
            <person name="Fulton L."/>
            <person name="Clifton S."/>
            <person name="Fulton B."/>
            <person name="Xu J."/>
            <person name="Minx P."/>
            <person name="Pepin K.H."/>
            <person name="Johnson M."/>
            <person name="Bhonagiri V."/>
            <person name="Nash W.E."/>
            <person name="Mardis E.R."/>
            <person name="Wilson R.K."/>
        </authorList>
    </citation>
    <scope>NUCLEOTIDE SEQUENCE [LARGE SCALE GENOMIC DNA]</scope>
    <source>
        <strain evidence="1 2">DSM 3353</strain>
    </source>
</reference>
<sequence>MIHPTLISDAATASPAAELPFADVEPSAPPLEDPQAQSDAVITAAKINASNFFIFFPPISIAYEKIHFYIRLHFFRSKVEIDRK</sequence>
<proteinExistence type="predicted"/>
<name>C0EZM1_9FIRM</name>
<comment type="caution">
    <text evidence="1">The sequence shown here is derived from an EMBL/GenBank/DDBJ whole genome shotgun (WGS) entry which is preliminary data.</text>
</comment>
<organism evidence="1 2">
    <name type="scientific">Anaerobutyricum hallii DSM 3353</name>
    <dbReference type="NCBI Taxonomy" id="411469"/>
    <lineage>
        <taxon>Bacteria</taxon>
        <taxon>Bacillati</taxon>
        <taxon>Bacillota</taxon>
        <taxon>Clostridia</taxon>
        <taxon>Lachnospirales</taxon>
        <taxon>Lachnospiraceae</taxon>
        <taxon>Anaerobutyricum</taxon>
    </lineage>
</organism>
<reference evidence="1 2" key="2">
    <citation type="submission" date="2009-02" db="EMBL/GenBank/DDBJ databases">
        <title>Draft genome sequence of Eubacterium hallii (DSM 3353).</title>
        <authorList>
            <person name="Sudarsanam P."/>
            <person name="Ley R."/>
            <person name="Guruge J."/>
            <person name="Turnbaugh P.J."/>
            <person name="Mahowald M."/>
            <person name="Liep D."/>
            <person name="Gordon J."/>
        </authorList>
    </citation>
    <scope>NUCLEOTIDE SEQUENCE [LARGE SCALE GENOMIC DNA]</scope>
    <source>
        <strain evidence="1 2">DSM 3353</strain>
    </source>
</reference>
<evidence type="ECO:0000313" key="2">
    <source>
        <dbReference type="Proteomes" id="UP000003174"/>
    </source>
</evidence>
<dbReference type="EMBL" id="ACEP01000137">
    <property type="protein sequence ID" value="EEG35295.1"/>
    <property type="molecule type" value="Genomic_DNA"/>
</dbReference>